<dbReference type="AlphaFoldDB" id="A0A5S4GDU3"/>
<evidence type="ECO:0000313" key="2">
    <source>
        <dbReference type="Proteomes" id="UP000305238"/>
    </source>
</evidence>
<name>A0A5S4GDU3_9ACTN</name>
<gene>
    <name evidence="1" type="ORF">ETD96_32430</name>
</gene>
<accession>A0A5S4GDU3</accession>
<reference evidence="1 2" key="1">
    <citation type="submission" date="2019-05" db="EMBL/GenBank/DDBJ databases">
        <title>Draft genome sequence of Actinomadura geliboluensis A8036.</title>
        <authorList>
            <person name="Saricaoglu S."/>
            <person name="Isik K."/>
        </authorList>
    </citation>
    <scope>NUCLEOTIDE SEQUENCE [LARGE SCALE GENOMIC DNA]</scope>
    <source>
        <strain evidence="1 2">A8036</strain>
    </source>
</reference>
<proteinExistence type="predicted"/>
<dbReference type="OrthoDB" id="4557493at2"/>
<evidence type="ECO:0000313" key="1">
    <source>
        <dbReference type="EMBL" id="TMR31029.1"/>
    </source>
</evidence>
<organism evidence="1 2">
    <name type="scientific">Actinomadura geliboluensis</name>
    <dbReference type="NCBI Taxonomy" id="882440"/>
    <lineage>
        <taxon>Bacteria</taxon>
        <taxon>Bacillati</taxon>
        <taxon>Actinomycetota</taxon>
        <taxon>Actinomycetes</taxon>
        <taxon>Streptosporangiales</taxon>
        <taxon>Thermomonosporaceae</taxon>
        <taxon>Actinomadura</taxon>
    </lineage>
</organism>
<protein>
    <submittedName>
        <fullName evidence="1">Uncharacterized protein</fullName>
    </submittedName>
</protein>
<dbReference type="RefSeq" id="WP_138640303.1">
    <property type="nucleotide sequence ID" value="NZ_JASWDG010000018.1"/>
</dbReference>
<keyword evidence="2" id="KW-1185">Reference proteome</keyword>
<comment type="caution">
    <text evidence="1">The sequence shown here is derived from an EMBL/GenBank/DDBJ whole genome shotgun (WGS) entry which is preliminary data.</text>
</comment>
<sequence>MNAIWGSVVAVVGTLLGVLVSAMTQRWNSTRSERLTRERQLWEEQLTAFSSFAGALVDYRRAEYDRAHRSLDAPDSTAHQNAREESYRARATAQQELFRVQLLSDSTGLFQLAEQAFVATEEIHEAATKEEVKNNGERAKQALAIFVEEAGGLVRRPHWPSAGVQG</sequence>
<dbReference type="EMBL" id="VCKZ01000316">
    <property type="protein sequence ID" value="TMR31029.1"/>
    <property type="molecule type" value="Genomic_DNA"/>
</dbReference>
<dbReference type="Proteomes" id="UP000305238">
    <property type="component" value="Unassembled WGS sequence"/>
</dbReference>